<sequence length="455" mass="50948">MERQNDGYDKDWDIDSALTLRERMEKAKELYPGSKDWAHDEARLFEILYLRQDLPMLPSHWNIDFRGFPIPENIFATSDEFAPIVYAHSTGGSREFSATAAITRLIDLTMAVRTVMEAPSPHKSRDKKAVRRSAAHLIHDSLDRFCEWAARDGGYDKLSVVPNLAVEVIEAPEKQHDLVQSMTERMHDLVRLQQEFYRVDRDPDFWSTFEPHLTGSSSKRPGIRRSSLKRKRESSKKPASIKRQRLDFEDDTTPPSTPDLLWDDNDQAVASAGSTPGPRPQSQASGSAKRQRIGTSTPSPGVDRSADFRLPDPETPKIIKSEQPDDEADGKNSTKTTIKTESPPTQPRSGTATTSATAINPPRTPSSEPEYSRRPPVVYGLFIIGTSVFLLTADSSKGEDGYISFHVDINFSDNHQSVWNALTVAIAVCSARDELRSRLDDFDPASIEYDSDPDA</sequence>
<dbReference type="OrthoDB" id="5286775at2759"/>
<dbReference type="RefSeq" id="XP_035325192.1">
    <property type="nucleotide sequence ID" value="XM_035462262.1"/>
</dbReference>
<dbReference type="GeneID" id="55966506"/>
<keyword evidence="3" id="KW-1185">Reference proteome</keyword>
<accession>A0A9P4Z0X3</accession>
<feature type="compositionally biased region" description="Polar residues" evidence="1">
    <location>
        <begin position="280"/>
        <end position="299"/>
    </location>
</feature>
<organism evidence="2 3">
    <name type="scientific">Geosmithia morbida</name>
    <dbReference type="NCBI Taxonomy" id="1094350"/>
    <lineage>
        <taxon>Eukaryota</taxon>
        <taxon>Fungi</taxon>
        <taxon>Dikarya</taxon>
        <taxon>Ascomycota</taxon>
        <taxon>Pezizomycotina</taxon>
        <taxon>Sordariomycetes</taxon>
        <taxon>Hypocreomycetidae</taxon>
        <taxon>Hypocreales</taxon>
        <taxon>Bionectriaceae</taxon>
        <taxon>Geosmithia</taxon>
    </lineage>
</organism>
<protein>
    <submittedName>
        <fullName evidence="2">Uncharacterized protein</fullName>
    </submittedName>
</protein>
<reference evidence="2" key="1">
    <citation type="submission" date="2020-03" db="EMBL/GenBank/DDBJ databases">
        <title>Site-based positive gene gene selection in Geosmithia morbida across the United States reveals a broad range of putative effectors and factors for local host and environmental adapation.</title>
        <authorList>
            <person name="Onufrak A."/>
            <person name="Murdoch R.W."/>
            <person name="Gazis R."/>
            <person name="Huff M."/>
            <person name="Staton M."/>
            <person name="Klingeman W."/>
            <person name="Hadziabdic D."/>
        </authorList>
    </citation>
    <scope>NUCLEOTIDE SEQUENCE</scope>
    <source>
        <strain evidence="2">1262</strain>
    </source>
</reference>
<name>A0A9P4Z0X3_9HYPO</name>
<feature type="compositionally biased region" description="Basic residues" evidence="1">
    <location>
        <begin position="221"/>
        <end position="243"/>
    </location>
</feature>
<comment type="caution">
    <text evidence="2">The sequence shown here is derived from an EMBL/GenBank/DDBJ whole genome shotgun (WGS) entry which is preliminary data.</text>
</comment>
<feature type="compositionally biased region" description="Polar residues" evidence="1">
    <location>
        <begin position="331"/>
        <end position="358"/>
    </location>
</feature>
<evidence type="ECO:0000313" key="3">
    <source>
        <dbReference type="Proteomes" id="UP000749293"/>
    </source>
</evidence>
<dbReference type="AlphaFoldDB" id="A0A9P4Z0X3"/>
<gene>
    <name evidence="2" type="ORF">GMORB2_0276</name>
</gene>
<dbReference type="EMBL" id="JAANYQ010000001">
    <property type="protein sequence ID" value="KAF4126540.1"/>
    <property type="molecule type" value="Genomic_DNA"/>
</dbReference>
<evidence type="ECO:0000256" key="1">
    <source>
        <dbReference type="SAM" id="MobiDB-lite"/>
    </source>
</evidence>
<feature type="compositionally biased region" description="Basic and acidic residues" evidence="1">
    <location>
        <begin position="304"/>
        <end position="323"/>
    </location>
</feature>
<feature type="region of interest" description="Disordered" evidence="1">
    <location>
        <begin position="208"/>
        <end position="373"/>
    </location>
</feature>
<evidence type="ECO:0000313" key="2">
    <source>
        <dbReference type="EMBL" id="KAF4126540.1"/>
    </source>
</evidence>
<proteinExistence type="predicted"/>
<dbReference type="Proteomes" id="UP000749293">
    <property type="component" value="Unassembled WGS sequence"/>
</dbReference>